<keyword evidence="3" id="KW-1185">Reference proteome</keyword>
<sequence length="220" mass="24580">MMTAWDRVFSWFPLLMTVLSIAALGVFAQWPTIWSAMLVLFVIYFLPPIVQRVVFRWSAIKVGVANIDGRKFSPWLASHHIQAIYDALPFLESLLRVFPGFYSMWLRMWGSRVGYGVEWPVRLDVLDRSMMDIGNRVVFAREVELAAHVRKKTDGGGSRVLVRSVRIGSYAFIGANARIGPGANVPSNANVPALAVVDVNESFGDAKRHPEPAEAEFALS</sequence>
<evidence type="ECO:0000313" key="2">
    <source>
        <dbReference type="EMBL" id="QGZ93478.1"/>
    </source>
</evidence>
<gene>
    <name evidence="2" type="ORF">DSM104635_00288</name>
</gene>
<dbReference type="InterPro" id="IPR011004">
    <property type="entry name" value="Trimer_LpxA-like_sf"/>
</dbReference>
<accession>A0A6I6MJX4</accession>
<proteinExistence type="predicted"/>
<dbReference type="Proteomes" id="UP000431269">
    <property type="component" value="Chromosome"/>
</dbReference>
<reference evidence="3" key="1">
    <citation type="submission" date="2019-12" db="EMBL/GenBank/DDBJ databases">
        <title>Complete genome of Terracaulis silvestris 0127_4.</title>
        <authorList>
            <person name="Vieira S."/>
            <person name="Riedel T."/>
            <person name="Sproer C."/>
            <person name="Pascual J."/>
            <person name="Boedeker C."/>
            <person name="Overmann J."/>
        </authorList>
    </citation>
    <scope>NUCLEOTIDE SEQUENCE [LARGE SCALE GENOMIC DNA]</scope>
    <source>
        <strain evidence="3">0127_4</strain>
    </source>
</reference>
<keyword evidence="2" id="KW-0808">Transferase</keyword>
<dbReference type="Gene3D" id="2.160.10.10">
    <property type="entry name" value="Hexapeptide repeat proteins"/>
    <property type="match status" value="1"/>
</dbReference>
<keyword evidence="1" id="KW-0812">Transmembrane</keyword>
<organism evidence="2 3">
    <name type="scientific">Terricaulis silvestris</name>
    <dbReference type="NCBI Taxonomy" id="2686094"/>
    <lineage>
        <taxon>Bacteria</taxon>
        <taxon>Pseudomonadati</taxon>
        <taxon>Pseudomonadota</taxon>
        <taxon>Alphaproteobacteria</taxon>
        <taxon>Caulobacterales</taxon>
        <taxon>Caulobacteraceae</taxon>
        <taxon>Terricaulis</taxon>
    </lineage>
</organism>
<feature type="transmembrane region" description="Helical" evidence="1">
    <location>
        <begin position="33"/>
        <end position="50"/>
    </location>
</feature>
<keyword evidence="1" id="KW-1133">Transmembrane helix</keyword>
<dbReference type="KEGG" id="tsv:DSM104635_00288"/>
<evidence type="ECO:0000313" key="3">
    <source>
        <dbReference type="Proteomes" id="UP000431269"/>
    </source>
</evidence>
<dbReference type="AlphaFoldDB" id="A0A6I6MJX4"/>
<keyword evidence="1" id="KW-0472">Membrane</keyword>
<dbReference type="EMBL" id="CP047045">
    <property type="protein sequence ID" value="QGZ93478.1"/>
    <property type="molecule type" value="Genomic_DNA"/>
</dbReference>
<dbReference type="SUPFAM" id="SSF51161">
    <property type="entry name" value="Trimeric LpxA-like enzymes"/>
    <property type="match status" value="1"/>
</dbReference>
<dbReference type="GO" id="GO:0016740">
    <property type="term" value="F:transferase activity"/>
    <property type="evidence" value="ECO:0007669"/>
    <property type="project" value="UniProtKB-KW"/>
</dbReference>
<name>A0A6I6MJX4_9CAUL</name>
<dbReference type="RefSeq" id="WP_158764481.1">
    <property type="nucleotide sequence ID" value="NZ_CP047045.1"/>
</dbReference>
<evidence type="ECO:0000256" key="1">
    <source>
        <dbReference type="SAM" id="Phobius"/>
    </source>
</evidence>
<protein>
    <submittedName>
        <fullName evidence="2">Acetyltransferase (Isoleucine patch superfamily)</fullName>
    </submittedName>
</protein>